<dbReference type="SUPFAM" id="SSF63965">
    <property type="entry name" value="Precorrin-8X methylmutase CbiC/CobH"/>
    <property type="match status" value="2"/>
</dbReference>
<keyword evidence="4 6" id="KW-0413">Isomerase</keyword>
<dbReference type="InterPro" id="IPR003722">
    <property type="entry name" value="Cbl_synth_CobH/CbiC"/>
</dbReference>
<dbReference type="PANTHER" id="PTHR43588">
    <property type="entry name" value="COBALT-PRECORRIN-8 METHYLMUTASE"/>
    <property type="match status" value="1"/>
</dbReference>
<gene>
    <name evidence="6" type="primary">cobH-cbiC</name>
    <name evidence="6" type="ORF">HLUCCA11_14150</name>
</gene>
<dbReference type="UniPathway" id="UPA00148"/>
<proteinExistence type="inferred from homology"/>
<dbReference type="Gene3D" id="3.40.50.10230">
    <property type="entry name" value="Cobalamin biosynthesis CobH/CbiC, precorrin-8X methylmutase"/>
    <property type="match status" value="1"/>
</dbReference>
<dbReference type="GO" id="GO:0016993">
    <property type="term" value="F:precorrin-8X methylmutase activity"/>
    <property type="evidence" value="ECO:0007669"/>
    <property type="project" value="UniProtKB-EC"/>
</dbReference>
<dbReference type="PATRIC" id="fig|1666911.3.peg.76"/>
<evidence type="ECO:0000313" key="7">
    <source>
        <dbReference type="Proteomes" id="UP000050465"/>
    </source>
</evidence>
<dbReference type="STRING" id="1666911.HLUCCA11_14150"/>
<keyword evidence="3" id="KW-0169">Cobalamin biosynthesis</keyword>
<feature type="domain" description="Cobalamin biosynthesis precorrin-8X methylmutase CobH/CbiC" evidence="5">
    <location>
        <begin position="151"/>
        <end position="241"/>
    </location>
</feature>
<feature type="domain" description="Cobalamin biosynthesis precorrin-8X methylmutase CobH/CbiC" evidence="5">
    <location>
        <begin position="9"/>
        <end position="101"/>
    </location>
</feature>
<dbReference type="Proteomes" id="UP000050465">
    <property type="component" value="Unassembled WGS sequence"/>
</dbReference>
<dbReference type="EC" id="5.4.99.61" evidence="6"/>
<dbReference type="AlphaFoldDB" id="A0A0P8DEJ1"/>
<comment type="pathway">
    <text evidence="1">Cofactor biosynthesis; adenosylcobalamin biosynthesis.</text>
</comment>
<protein>
    <submittedName>
        <fullName evidence="6">Precorrin-8X/cobalt-precorrin-8 methylmutase</fullName>
        <ecNumber evidence="6">5.4.99.60</ecNumber>
        <ecNumber evidence="6">5.4.99.61</ecNumber>
    </submittedName>
</protein>
<name>A0A0P8DEJ1_9CYAN</name>
<dbReference type="EMBL" id="LJZR01000018">
    <property type="protein sequence ID" value="KPQ34651.1"/>
    <property type="molecule type" value="Genomic_DNA"/>
</dbReference>
<evidence type="ECO:0000256" key="2">
    <source>
        <dbReference type="ARBA" id="ARBA00009774"/>
    </source>
</evidence>
<evidence type="ECO:0000313" key="6">
    <source>
        <dbReference type="EMBL" id="KPQ34651.1"/>
    </source>
</evidence>
<dbReference type="GO" id="GO:0009236">
    <property type="term" value="P:cobalamin biosynthetic process"/>
    <property type="evidence" value="ECO:0007669"/>
    <property type="project" value="UniProtKB-UniPathway"/>
</dbReference>
<dbReference type="Pfam" id="PF02570">
    <property type="entry name" value="CbiC"/>
    <property type="match status" value="2"/>
</dbReference>
<dbReference type="EC" id="5.4.99.60" evidence="6"/>
<accession>A0A0P8DEJ1</accession>
<evidence type="ECO:0000256" key="4">
    <source>
        <dbReference type="ARBA" id="ARBA00023235"/>
    </source>
</evidence>
<evidence type="ECO:0000256" key="1">
    <source>
        <dbReference type="ARBA" id="ARBA00004953"/>
    </source>
</evidence>
<dbReference type="GO" id="GO:0043778">
    <property type="term" value="F:cobalt-precorrin-8 methylmutase activity"/>
    <property type="evidence" value="ECO:0007669"/>
    <property type="project" value="UniProtKB-EC"/>
</dbReference>
<reference evidence="6 7" key="1">
    <citation type="submission" date="2015-09" db="EMBL/GenBank/DDBJ databases">
        <title>Identification and resolution of microdiversity through metagenomic sequencing of parallel consortia.</title>
        <authorList>
            <person name="Nelson W.C."/>
            <person name="Romine M.F."/>
            <person name="Lindemann S.R."/>
        </authorList>
    </citation>
    <scope>NUCLEOTIDE SEQUENCE [LARGE SCALE GENOMIC DNA]</scope>
    <source>
        <strain evidence="6">Ana</strain>
    </source>
</reference>
<comment type="caution">
    <text evidence="6">The sequence shown here is derived from an EMBL/GenBank/DDBJ whole genome shotgun (WGS) entry which is preliminary data.</text>
</comment>
<organism evidence="6 7">
    <name type="scientific">Phormidesmis priestleyi Ana</name>
    <dbReference type="NCBI Taxonomy" id="1666911"/>
    <lineage>
        <taxon>Bacteria</taxon>
        <taxon>Bacillati</taxon>
        <taxon>Cyanobacteriota</taxon>
        <taxon>Cyanophyceae</taxon>
        <taxon>Leptolyngbyales</taxon>
        <taxon>Leptolyngbyaceae</taxon>
        <taxon>Phormidesmis</taxon>
    </lineage>
</organism>
<dbReference type="PANTHER" id="PTHR43588:SF1">
    <property type="entry name" value="COBALT-PRECORRIN-8 METHYLMUTASE"/>
    <property type="match status" value="1"/>
</dbReference>
<sequence length="248" mass="26585">MPAYGEHSITLASFAQIDWEIGDHSFTEAEYAVVRRVIHTTADFEYKQLIRFGNRPFEAAMKALQQQQQIVTDVSMVAAGIGSVVAKTWRSPISIAVQKAAPLSATSAVNQDTLNQDTLNQDTLVDRDTSANLADTLDREVDGGGVTALIYTRTALGMKTCANEHPEAIFAVGNAPTALLTLCEGIARGDYRPSLVIGAPVGFINVVESKQVLADLAVPYILVTGRKGGSAIAAAILNALMIWAWEHS</sequence>
<comment type="similarity">
    <text evidence="2">Belongs to the CobH/CbiC family.</text>
</comment>
<evidence type="ECO:0000259" key="5">
    <source>
        <dbReference type="Pfam" id="PF02570"/>
    </source>
</evidence>
<dbReference type="InterPro" id="IPR036588">
    <property type="entry name" value="CobH/CbiC_sf"/>
</dbReference>
<evidence type="ECO:0000256" key="3">
    <source>
        <dbReference type="ARBA" id="ARBA00022573"/>
    </source>
</evidence>